<evidence type="ECO:0000256" key="5">
    <source>
        <dbReference type="ARBA" id="ARBA00023163"/>
    </source>
</evidence>
<evidence type="ECO:0000256" key="1">
    <source>
        <dbReference type="ARBA" id="ARBA00005384"/>
    </source>
</evidence>
<keyword evidence="7" id="KW-0808">Transferase</keyword>
<accession>A0ABW2KB93</accession>
<dbReference type="GO" id="GO:0008483">
    <property type="term" value="F:transaminase activity"/>
    <property type="evidence" value="ECO:0007669"/>
    <property type="project" value="UniProtKB-KW"/>
</dbReference>
<dbReference type="SMART" id="SM00345">
    <property type="entry name" value="HTH_GNTR"/>
    <property type="match status" value="1"/>
</dbReference>
<dbReference type="InterPro" id="IPR036390">
    <property type="entry name" value="WH_DNA-bd_sf"/>
</dbReference>
<dbReference type="InterPro" id="IPR051446">
    <property type="entry name" value="HTH_trans_reg/aminotransferase"/>
</dbReference>
<evidence type="ECO:0000259" key="6">
    <source>
        <dbReference type="PROSITE" id="PS50949"/>
    </source>
</evidence>
<protein>
    <submittedName>
        <fullName evidence="7">Aminotransferase class I/II-fold pyridoxal phosphate-dependent enzyme</fullName>
    </submittedName>
</protein>
<dbReference type="Pfam" id="PF00155">
    <property type="entry name" value="Aminotran_1_2"/>
    <property type="match status" value="1"/>
</dbReference>
<evidence type="ECO:0000256" key="3">
    <source>
        <dbReference type="ARBA" id="ARBA00023015"/>
    </source>
</evidence>
<comment type="caution">
    <text evidence="7">The sequence shown here is derived from an EMBL/GenBank/DDBJ whole genome shotgun (WGS) entry which is preliminary data.</text>
</comment>
<dbReference type="EMBL" id="JBHTBH010000001">
    <property type="protein sequence ID" value="MFC7326563.1"/>
    <property type="molecule type" value="Genomic_DNA"/>
</dbReference>
<evidence type="ECO:0000256" key="2">
    <source>
        <dbReference type="ARBA" id="ARBA00022898"/>
    </source>
</evidence>
<dbReference type="InterPro" id="IPR004839">
    <property type="entry name" value="Aminotransferase_I/II_large"/>
</dbReference>
<dbReference type="InterPro" id="IPR015421">
    <property type="entry name" value="PyrdxlP-dep_Trfase_major"/>
</dbReference>
<dbReference type="InterPro" id="IPR036388">
    <property type="entry name" value="WH-like_DNA-bd_sf"/>
</dbReference>
<sequence>MVITGRGAHEIADSVERAIAVGDLGTGVVLPPIRELAGRLGVSPNTVASAYRVLRERGLVETGGRRGTRVRAQAAAVPRDIEPEAVPPGTRDVGSGNPDPRLLPDLGAALAAVAARRAGRHPLYGDPAVSPDLLAVARETFTADGVPADALAVTSGALDGIDRALRAVLRPGDAVAVEDPGWTSELDLAAALGLRRLPVRVDSDGPLVDDVTAALRSGARALVLTSRAQNPTGAALTADRADRLRAVLTAHPGVLTVEDDHGFGFVDLPFRCVAGATGRWLVLRSVAKGYGPDLRLALLAGDTATIDRLRAQQRLGPGWVSHVLQEAFVELWRSGVVDPGRAARRYRERRDALIELLARHGITATGRSGVNVWIPVTDEATAVGRLLARGWAVTPGARFRTASAPGIRVTVSPLEPGDLPRLADDIALAVRPGGPRV</sequence>
<dbReference type="Gene3D" id="3.90.1150.10">
    <property type="entry name" value="Aspartate Aminotransferase, domain 1"/>
    <property type="match status" value="1"/>
</dbReference>
<dbReference type="Proteomes" id="UP001596540">
    <property type="component" value="Unassembled WGS sequence"/>
</dbReference>
<evidence type="ECO:0000313" key="8">
    <source>
        <dbReference type="Proteomes" id="UP001596540"/>
    </source>
</evidence>
<proteinExistence type="inferred from homology"/>
<dbReference type="InterPro" id="IPR000524">
    <property type="entry name" value="Tscrpt_reg_HTH_GntR"/>
</dbReference>
<keyword evidence="7" id="KW-0032">Aminotransferase</keyword>
<dbReference type="PROSITE" id="PS50949">
    <property type="entry name" value="HTH_GNTR"/>
    <property type="match status" value="1"/>
</dbReference>
<keyword evidence="5" id="KW-0804">Transcription</keyword>
<dbReference type="SUPFAM" id="SSF53383">
    <property type="entry name" value="PLP-dependent transferases"/>
    <property type="match status" value="1"/>
</dbReference>
<keyword evidence="3" id="KW-0805">Transcription regulation</keyword>
<evidence type="ECO:0000313" key="7">
    <source>
        <dbReference type="EMBL" id="MFC7326563.1"/>
    </source>
</evidence>
<dbReference type="InterPro" id="IPR015424">
    <property type="entry name" value="PyrdxlP-dep_Trfase"/>
</dbReference>
<dbReference type="CDD" id="cd00609">
    <property type="entry name" value="AAT_like"/>
    <property type="match status" value="1"/>
</dbReference>
<organism evidence="7 8">
    <name type="scientific">Marinactinospora rubrisoli</name>
    <dbReference type="NCBI Taxonomy" id="2715399"/>
    <lineage>
        <taxon>Bacteria</taxon>
        <taxon>Bacillati</taxon>
        <taxon>Actinomycetota</taxon>
        <taxon>Actinomycetes</taxon>
        <taxon>Streptosporangiales</taxon>
        <taxon>Nocardiopsidaceae</taxon>
        <taxon>Marinactinospora</taxon>
    </lineage>
</organism>
<keyword evidence="2" id="KW-0663">Pyridoxal phosphate</keyword>
<reference evidence="8" key="1">
    <citation type="journal article" date="2019" name="Int. J. Syst. Evol. Microbiol.">
        <title>The Global Catalogue of Microorganisms (GCM) 10K type strain sequencing project: providing services to taxonomists for standard genome sequencing and annotation.</title>
        <authorList>
            <consortium name="The Broad Institute Genomics Platform"/>
            <consortium name="The Broad Institute Genome Sequencing Center for Infectious Disease"/>
            <person name="Wu L."/>
            <person name="Ma J."/>
        </authorList>
    </citation>
    <scope>NUCLEOTIDE SEQUENCE [LARGE SCALE GENOMIC DNA]</scope>
    <source>
        <strain evidence="8">CGMCC 4.7382</strain>
    </source>
</reference>
<feature type="domain" description="HTH gntR-type" evidence="6">
    <location>
        <begin position="5"/>
        <end position="73"/>
    </location>
</feature>
<keyword evidence="8" id="KW-1185">Reference proteome</keyword>
<dbReference type="Pfam" id="PF00392">
    <property type="entry name" value="GntR"/>
    <property type="match status" value="1"/>
</dbReference>
<name>A0ABW2KB93_9ACTN</name>
<dbReference type="InterPro" id="IPR015422">
    <property type="entry name" value="PyrdxlP-dep_Trfase_small"/>
</dbReference>
<dbReference type="Gene3D" id="3.40.640.10">
    <property type="entry name" value="Type I PLP-dependent aspartate aminotransferase-like (Major domain)"/>
    <property type="match status" value="1"/>
</dbReference>
<dbReference type="CDD" id="cd07377">
    <property type="entry name" value="WHTH_GntR"/>
    <property type="match status" value="1"/>
</dbReference>
<dbReference type="Gene3D" id="1.10.10.10">
    <property type="entry name" value="Winged helix-like DNA-binding domain superfamily/Winged helix DNA-binding domain"/>
    <property type="match status" value="1"/>
</dbReference>
<comment type="similarity">
    <text evidence="1">In the C-terminal section; belongs to the class-I pyridoxal-phosphate-dependent aminotransferase family.</text>
</comment>
<keyword evidence="4" id="KW-0238">DNA-binding</keyword>
<dbReference type="RefSeq" id="WP_379868363.1">
    <property type="nucleotide sequence ID" value="NZ_JBHTBH010000001.1"/>
</dbReference>
<dbReference type="PANTHER" id="PTHR46577:SF1">
    <property type="entry name" value="HTH-TYPE TRANSCRIPTIONAL REGULATORY PROTEIN GABR"/>
    <property type="match status" value="1"/>
</dbReference>
<dbReference type="PANTHER" id="PTHR46577">
    <property type="entry name" value="HTH-TYPE TRANSCRIPTIONAL REGULATORY PROTEIN GABR"/>
    <property type="match status" value="1"/>
</dbReference>
<dbReference type="SUPFAM" id="SSF46785">
    <property type="entry name" value="Winged helix' DNA-binding domain"/>
    <property type="match status" value="1"/>
</dbReference>
<evidence type="ECO:0000256" key="4">
    <source>
        <dbReference type="ARBA" id="ARBA00023125"/>
    </source>
</evidence>
<gene>
    <name evidence="7" type="ORF">ACFQRF_02310</name>
</gene>